<dbReference type="PANTHER" id="PTHR30154:SF34">
    <property type="entry name" value="TRANSCRIPTIONAL REGULATOR AZLB"/>
    <property type="match status" value="1"/>
</dbReference>
<dbReference type="GO" id="GO:0005829">
    <property type="term" value="C:cytosol"/>
    <property type="evidence" value="ECO:0007669"/>
    <property type="project" value="TreeGrafter"/>
</dbReference>
<dbReference type="InterPro" id="IPR000485">
    <property type="entry name" value="AsnC-type_HTH_dom"/>
</dbReference>
<evidence type="ECO:0000256" key="1">
    <source>
        <dbReference type="ARBA" id="ARBA00023015"/>
    </source>
</evidence>
<dbReference type="GO" id="GO:0043200">
    <property type="term" value="P:response to amino acid"/>
    <property type="evidence" value="ECO:0007669"/>
    <property type="project" value="TreeGrafter"/>
</dbReference>
<dbReference type="Pfam" id="PF13404">
    <property type="entry name" value="HTH_AsnC-type"/>
    <property type="match status" value="1"/>
</dbReference>
<dbReference type="AlphaFoldDB" id="A0A315Z8R6"/>
<dbReference type="Gene3D" id="1.10.10.10">
    <property type="entry name" value="Winged helix-like DNA-binding domain superfamily/Winged helix DNA-binding domain"/>
    <property type="match status" value="1"/>
</dbReference>
<accession>A0A315Z8R6</accession>
<dbReference type="CDD" id="cd00090">
    <property type="entry name" value="HTH_ARSR"/>
    <property type="match status" value="1"/>
</dbReference>
<dbReference type="SUPFAM" id="SSF54909">
    <property type="entry name" value="Dimeric alpha+beta barrel"/>
    <property type="match status" value="1"/>
</dbReference>
<evidence type="ECO:0000256" key="3">
    <source>
        <dbReference type="ARBA" id="ARBA00023163"/>
    </source>
</evidence>
<keyword evidence="3" id="KW-0804">Transcription</keyword>
<dbReference type="InterPro" id="IPR019885">
    <property type="entry name" value="Tscrpt_reg_HTH_AsnC-type_CS"/>
</dbReference>
<organism evidence="5 6">
    <name type="scientific">Sediminitomix flava</name>
    <dbReference type="NCBI Taxonomy" id="379075"/>
    <lineage>
        <taxon>Bacteria</taxon>
        <taxon>Pseudomonadati</taxon>
        <taxon>Bacteroidota</taxon>
        <taxon>Cytophagia</taxon>
        <taxon>Cytophagales</taxon>
        <taxon>Flammeovirgaceae</taxon>
        <taxon>Sediminitomix</taxon>
    </lineage>
</organism>
<dbReference type="InterPro" id="IPR019888">
    <property type="entry name" value="Tscrpt_reg_AsnC-like"/>
</dbReference>
<dbReference type="SMART" id="SM00344">
    <property type="entry name" value="HTH_ASNC"/>
    <property type="match status" value="1"/>
</dbReference>
<dbReference type="InterPro" id="IPR036390">
    <property type="entry name" value="WH_DNA-bd_sf"/>
</dbReference>
<dbReference type="InterPro" id="IPR011008">
    <property type="entry name" value="Dimeric_a/b-barrel"/>
</dbReference>
<evidence type="ECO:0000313" key="5">
    <source>
        <dbReference type="EMBL" id="PWJ41891.1"/>
    </source>
</evidence>
<sequence length="157" mass="18223">MKLDDIDIRILEKLQENAMITAKELASEFALTTTPIYERIKKLQQSGIIKQYVALLDADLIGKSITVFINITIKDHHSEKRNEFVKRMEKLKEVVEFYHTSGSFDFLAKVRFSNIQEFRNFLVNELSSIHNISDIESQIVLEEIKYSTKIILDKTGL</sequence>
<keyword evidence="2" id="KW-0238">DNA-binding</keyword>
<protein>
    <submittedName>
        <fullName evidence="5">Lrp/AsnC family leucine-responsive transcriptional regulator</fullName>
    </submittedName>
</protein>
<dbReference type="InterPro" id="IPR036388">
    <property type="entry name" value="WH-like_DNA-bd_sf"/>
</dbReference>
<evidence type="ECO:0000313" key="6">
    <source>
        <dbReference type="Proteomes" id="UP000245535"/>
    </source>
</evidence>
<evidence type="ECO:0000259" key="4">
    <source>
        <dbReference type="PROSITE" id="PS50956"/>
    </source>
</evidence>
<reference evidence="5 6" key="1">
    <citation type="submission" date="2018-03" db="EMBL/GenBank/DDBJ databases">
        <title>Genomic Encyclopedia of Archaeal and Bacterial Type Strains, Phase II (KMG-II): from individual species to whole genera.</title>
        <authorList>
            <person name="Goeker M."/>
        </authorList>
    </citation>
    <scope>NUCLEOTIDE SEQUENCE [LARGE SCALE GENOMIC DNA]</scope>
    <source>
        <strain evidence="5 6">DSM 28229</strain>
    </source>
</reference>
<feature type="domain" description="HTH asnC-type" evidence="4">
    <location>
        <begin position="3"/>
        <end position="64"/>
    </location>
</feature>
<gene>
    <name evidence="5" type="ORF">BC781_103141</name>
</gene>
<proteinExistence type="predicted"/>
<dbReference type="PROSITE" id="PS00519">
    <property type="entry name" value="HTH_ASNC_1"/>
    <property type="match status" value="1"/>
</dbReference>
<dbReference type="GO" id="GO:0043565">
    <property type="term" value="F:sequence-specific DNA binding"/>
    <property type="evidence" value="ECO:0007669"/>
    <property type="project" value="InterPro"/>
</dbReference>
<dbReference type="PRINTS" id="PR00033">
    <property type="entry name" value="HTHASNC"/>
</dbReference>
<dbReference type="RefSeq" id="WP_109618326.1">
    <property type="nucleotide sequence ID" value="NZ_QGDO01000003.1"/>
</dbReference>
<keyword evidence="6" id="KW-1185">Reference proteome</keyword>
<dbReference type="Proteomes" id="UP000245535">
    <property type="component" value="Unassembled WGS sequence"/>
</dbReference>
<dbReference type="Pfam" id="PF01037">
    <property type="entry name" value="AsnC_trans_reg"/>
    <property type="match status" value="1"/>
</dbReference>
<dbReference type="GO" id="GO:0006355">
    <property type="term" value="P:regulation of DNA-templated transcription"/>
    <property type="evidence" value="ECO:0007669"/>
    <property type="project" value="UniProtKB-ARBA"/>
</dbReference>
<keyword evidence="1" id="KW-0805">Transcription regulation</keyword>
<dbReference type="EMBL" id="QGDO01000003">
    <property type="protein sequence ID" value="PWJ41891.1"/>
    <property type="molecule type" value="Genomic_DNA"/>
</dbReference>
<dbReference type="OrthoDB" id="9800326at2"/>
<dbReference type="Gene3D" id="3.30.70.920">
    <property type="match status" value="1"/>
</dbReference>
<comment type="caution">
    <text evidence="5">The sequence shown here is derived from an EMBL/GenBank/DDBJ whole genome shotgun (WGS) entry which is preliminary data.</text>
</comment>
<dbReference type="InterPro" id="IPR011991">
    <property type="entry name" value="ArsR-like_HTH"/>
</dbReference>
<evidence type="ECO:0000256" key="2">
    <source>
        <dbReference type="ARBA" id="ARBA00023125"/>
    </source>
</evidence>
<dbReference type="InterPro" id="IPR019887">
    <property type="entry name" value="Tscrpt_reg_AsnC/Lrp_C"/>
</dbReference>
<dbReference type="SUPFAM" id="SSF46785">
    <property type="entry name" value="Winged helix' DNA-binding domain"/>
    <property type="match status" value="1"/>
</dbReference>
<dbReference type="PANTHER" id="PTHR30154">
    <property type="entry name" value="LEUCINE-RESPONSIVE REGULATORY PROTEIN"/>
    <property type="match status" value="1"/>
</dbReference>
<name>A0A315Z8R6_SEDFL</name>
<dbReference type="PROSITE" id="PS50956">
    <property type="entry name" value="HTH_ASNC_2"/>
    <property type="match status" value="1"/>
</dbReference>